<reference evidence="7" key="1">
    <citation type="submission" date="2018-06" db="EMBL/GenBank/DDBJ databases">
        <authorList>
            <person name="Zhirakovskaya E."/>
        </authorList>
    </citation>
    <scope>NUCLEOTIDE SEQUENCE</scope>
</reference>
<dbReference type="InterPro" id="IPR001633">
    <property type="entry name" value="EAL_dom"/>
</dbReference>
<dbReference type="CDD" id="cd01948">
    <property type="entry name" value="EAL"/>
    <property type="match status" value="1"/>
</dbReference>
<dbReference type="SUPFAM" id="SSF55785">
    <property type="entry name" value="PYP-like sensor domain (PAS domain)"/>
    <property type="match status" value="1"/>
</dbReference>
<keyword evidence="1" id="KW-0812">Transmembrane</keyword>
<organism evidence="7">
    <name type="scientific">hydrothermal vent metagenome</name>
    <dbReference type="NCBI Taxonomy" id="652676"/>
    <lineage>
        <taxon>unclassified sequences</taxon>
        <taxon>metagenomes</taxon>
        <taxon>ecological metagenomes</taxon>
    </lineage>
</organism>
<evidence type="ECO:0000313" key="7">
    <source>
        <dbReference type="EMBL" id="VAW50373.1"/>
    </source>
</evidence>
<name>A0A3B0WDE6_9ZZZZ</name>
<dbReference type="FunFam" id="3.30.70.270:FF:000001">
    <property type="entry name" value="Diguanylate cyclase domain protein"/>
    <property type="match status" value="1"/>
</dbReference>
<keyword evidence="1" id="KW-0472">Membrane</keyword>
<dbReference type="InterPro" id="IPR000700">
    <property type="entry name" value="PAS-assoc_C"/>
</dbReference>
<dbReference type="InterPro" id="IPR000160">
    <property type="entry name" value="GGDEF_dom"/>
</dbReference>
<evidence type="ECO:0000259" key="5">
    <source>
        <dbReference type="PROSITE" id="PS50885"/>
    </source>
</evidence>
<feature type="domain" description="PAS" evidence="2">
    <location>
        <begin position="244"/>
        <end position="317"/>
    </location>
</feature>
<dbReference type="Pfam" id="PF00990">
    <property type="entry name" value="GGDEF"/>
    <property type="match status" value="1"/>
</dbReference>
<dbReference type="Pfam" id="PF13426">
    <property type="entry name" value="PAS_9"/>
    <property type="match status" value="1"/>
</dbReference>
<proteinExistence type="predicted"/>
<gene>
    <name evidence="7" type="ORF">MNBD_GAMMA05-1394</name>
</gene>
<dbReference type="Gene3D" id="3.30.70.270">
    <property type="match status" value="1"/>
</dbReference>
<dbReference type="PROSITE" id="PS50885">
    <property type="entry name" value="HAMP"/>
    <property type="match status" value="1"/>
</dbReference>
<dbReference type="CDD" id="cd00130">
    <property type="entry name" value="PAS"/>
    <property type="match status" value="1"/>
</dbReference>
<dbReference type="PROSITE" id="PS50112">
    <property type="entry name" value="PAS"/>
    <property type="match status" value="1"/>
</dbReference>
<dbReference type="Gene3D" id="3.30.450.20">
    <property type="entry name" value="PAS domain"/>
    <property type="match status" value="1"/>
</dbReference>
<feature type="domain" description="HAMP" evidence="5">
    <location>
        <begin position="173"/>
        <end position="225"/>
    </location>
</feature>
<dbReference type="SUPFAM" id="SSF141868">
    <property type="entry name" value="EAL domain-like"/>
    <property type="match status" value="1"/>
</dbReference>
<protein>
    <submittedName>
        <fullName evidence="7">Diguanylate cyclase/phosphodiesterase (GGDEF &amp; EAL domains) with PAS/PAC sensor(S)</fullName>
    </submittedName>
</protein>
<dbReference type="Gene3D" id="6.10.340.10">
    <property type="match status" value="1"/>
</dbReference>
<feature type="transmembrane region" description="Helical" evidence="1">
    <location>
        <begin position="12"/>
        <end position="36"/>
    </location>
</feature>
<evidence type="ECO:0000259" key="4">
    <source>
        <dbReference type="PROSITE" id="PS50883"/>
    </source>
</evidence>
<dbReference type="InterPro" id="IPR052155">
    <property type="entry name" value="Biofilm_reg_signaling"/>
</dbReference>
<dbReference type="CDD" id="cd06225">
    <property type="entry name" value="HAMP"/>
    <property type="match status" value="1"/>
</dbReference>
<dbReference type="PROSITE" id="PS50883">
    <property type="entry name" value="EAL"/>
    <property type="match status" value="1"/>
</dbReference>
<dbReference type="InterPro" id="IPR029787">
    <property type="entry name" value="Nucleotide_cyclase"/>
</dbReference>
<dbReference type="SUPFAM" id="SSF55073">
    <property type="entry name" value="Nucleotide cyclase"/>
    <property type="match status" value="1"/>
</dbReference>
<feature type="domain" description="GGDEF" evidence="6">
    <location>
        <begin position="406"/>
        <end position="539"/>
    </location>
</feature>
<dbReference type="EMBL" id="UOFE01000002">
    <property type="protein sequence ID" value="VAW50373.1"/>
    <property type="molecule type" value="Genomic_DNA"/>
</dbReference>
<dbReference type="CDD" id="cd01949">
    <property type="entry name" value="GGDEF"/>
    <property type="match status" value="1"/>
</dbReference>
<dbReference type="PROSITE" id="PS50113">
    <property type="entry name" value="PAC"/>
    <property type="match status" value="1"/>
</dbReference>
<dbReference type="SMART" id="SM00267">
    <property type="entry name" value="GGDEF"/>
    <property type="match status" value="1"/>
</dbReference>
<feature type="domain" description="EAL" evidence="4">
    <location>
        <begin position="550"/>
        <end position="799"/>
    </location>
</feature>
<keyword evidence="1" id="KW-1133">Transmembrane helix</keyword>
<dbReference type="InterPro" id="IPR000014">
    <property type="entry name" value="PAS"/>
</dbReference>
<feature type="transmembrane region" description="Helical" evidence="1">
    <location>
        <begin position="152"/>
        <end position="171"/>
    </location>
</feature>
<dbReference type="SMART" id="SM00052">
    <property type="entry name" value="EAL"/>
    <property type="match status" value="1"/>
</dbReference>
<evidence type="ECO:0000256" key="1">
    <source>
        <dbReference type="SAM" id="Phobius"/>
    </source>
</evidence>
<evidence type="ECO:0000259" key="6">
    <source>
        <dbReference type="PROSITE" id="PS50887"/>
    </source>
</evidence>
<dbReference type="Gene3D" id="3.20.20.450">
    <property type="entry name" value="EAL domain"/>
    <property type="match status" value="1"/>
</dbReference>
<dbReference type="InterPro" id="IPR043128">
    <property type="entry name" value="Rev_trsase/Diguanyl_cyclase"/>
</dbReference>
<sequence length="799" mass="89593">MTDGVNKFEVKLPARITGLVFWGLVFIGLLAAVIILQQAETDLIVANEEETLIIAYEVEEIVEQFADAPVLEKASGRIRIKILEHMDEFGFHAARLKEGGVNLSIGTVEDDDDVYNYTLHYYPVGSNKLHSIEIALFCTSSDVVIADIRKNFLLFIGLGVFVFGMLLQRILQKMLSEPFQKMVHTAEKFSKGDEEIRFDETRHDEFGYLGKFINNAMDAIWLNKNELIEALERVSASEIALGLEKERAEVTLHSITDTVVTVDIDECLVFLNPAGEKLLACNNEEITGKNFKQVFNIVNETTGDSIGDPLHECFVTGKIIHLPEHSSLIAKDDSIISIEASIAPMKTDNGDLMGAVIVVQDVSNTRRLTRQLSYQASHDLLTGLYNRRKFEENLEEILINVREEGSHHTLFYLDLDNFKIVNDTCGHVAGDELLKQLPALFNEMLRSGDIVARLGGDEFGIILENCGLKKASLIADNIRQKIKDYRFIWDDKTFEIGVSIGVIGINIDNCEMAQVLSAADVACYAAKDSGRNRVHVYEPSDEMVTERYGQMHWTARISKALEDHRFQIYQQPIVGASDHSRNHLEILLRMIDENGKIIPPGAFIPAAERYGIMPEIDRWVINEVFQYMGEDNPSDPIKGTNRIFAINLSGDSINDGELLDYILSKKNKYGVSLANVCFEITETVAISNLTKATLFINELKNYGCKFALDDFGSGLSSFAYLKTLPVNYLKIDGGFVRDISRDNIDRAMVESIQQVGKVMGLRTIAEHVEDEATLVTLQEIGVDFVQGYHLGRPEAIEKR</sequence>
<dbReference type="PANTHER" id="PTHR44757:SF4">
    <property type="entry name" value="DIGUANYLATE CYCLASE DGCE-RELATED"/>
    <property type="match status" value="1"/>
</dbReference>
<feature type="domain" description="PAC" evidence="3">
    <location>
        <begin position="322"/>
        <end position="374"/>
    </location>
</feature>
<evidence type="ECO:0000259" key="3">
    <source>
        <dbReference type="PROSITE" id="PS50113"/>
    </source>
</evidence>
<dbReference type="InterPro" id="IPR035919">
    <property type="entry name" value="EAL_sf"/>
</dbReference>
<dbReference type="AlphaFoldDB" id="A0A3B0WDE6"/>
<dbReference type="InterPro" id="IPR035965">
    <property type="entry name" value="PAS-like_dom_sf"/>
</dbReference>
<dbReference type="GO" id="GO:0007165">
    <property type="term" value="P:signal transduction"/>
    <property type="evidence" value="ECO:0007669"/>
    <property type="project" value="InterPro"/>
</dbReference>
<dbReference type="GO" id="GO:0016020">
    <property type="term" value="C:membrane"/>
    <property type="evidence" value="ECO:0007669"/>
    <property type="project" value="InterPro"/>
</dbReference>
<dbReference type="InterPro" id="IPR003660">
    <property type="entry name" value="HAMP_dom"/>
</dbReference>
<evidence type="ECO:0000259" key="2">
    <source>
        <dbReference type="PROSITE" id="PS50112"/>
    </source>
</evidence>
<dbReference type="PANTHER" id="PTHR44757">
    <property type="entry name" value="DIGUANYLATE CYCLASE DGCP"/>
    <property type="match status" value="1"/>
</dbReference>
<dbReference type="Pfam" id="PF00563">
    <property type="entry name" value="EAL"/>
    <property type="match status" value="1"/>
</dbReference>
<accession>A0A3B0WDE6</accession>
<dbReference type="NCBIfam" id="TIGR00254">
    <property type="entry name" value="GGDEF"/>
    <property type="match status" value="1"/>
</dbReference>
<dbReference type="PROSITE" id="PS50887">
    <property type="entry name" value="GGDEF"/>
    <property type="match status" value="1"/>
</dbReference>